<feature type="compositionally biased region" description="Low complexity" evidence="1">
    <location>
        <begin position="40"/>
        <end position="54"/>
    </location>
</feature>
<reference evidence="3 4" key="1">
    <citation type="submission" date="2019-06" db="EMBL/GenBank/DDBJ databases">
        <title>Sequencing the genomes of 1000 actinobacteria strains.</title>
        <authorList>
            <person name="Klenk H.-P."/>
        </authorList>
    </citation>
    <scope>NUCLEOTIDE SEQUENCE [LARGE SCALE GENOMIC DNA]</scope>
    <source>
        <strain evidence="3 4">DSM 24683</strain>
    </source>
</reference>
<feature type="signal peptide" evidence="2">
    <location>
        <begin position="1"/>
        <end position="26"/>
    </location>
</feature>
<dbReference type="RefSeq" id="WP_145804030.1">
    <property type="nucleotide sequence ID" value="NZ_VIVK01000001.1"/>
</dbReference>
<feature type="compositionally biased region" description="Low complexity" evidence="1">
    <location>
        <begin position="61"/>
        <end position="86"/>
    </location>
</feature>
<dbReference type="PROSITE" id="PS51257">
    <property type="entry name" value="PROKAR_LIPOPROTEIN"/>
    <property type="match status" value="1"/>
</dbReference>
<feature type="chain" id="PRO_5039408726" description="PknH-like protein" evidence="2">
    <location>
        <begin position="27"/>
        <end position="273"/>
    </location>
</feature>
<feature type="compositionally biased region" description="Pro residues" evidence="1">
    <location>
        <begin position="87"/>
        <end position="97"/>
    </location>
</feature>
<dbReference type="Proteomes" id="UP000318380">
    <property type="component" value="Unassembled WGS sequence"/>
</dbReference>
<dbReference type="AlphaFoldDB" id="A0A561BN33"/>
<evidence type="ECO:0000256" key="2">
    <source>
        <dbReference type="SAM" id="SignalP"/>
    </source>
</evidence>
<evidence type="ECO:0000313" key="4">
    <source>
        <dbReference type="Proteomes" id="UP000318380"/>
    </source>
</evidence>
<evidence type="ECO:0008006" key="5">
    <source>
        <dbReference type="Google" id="ProtNLM"/>
    </source>
</evidence>
<feature type="region of interest" description="Disordered" evidence="1">
    <location>
        <begin position="113"/>
        <end position="139"/>
    </location>
</feature>
<comment type="caution">
    <text evidence="3">The sequence shown here is derived from an EMBL/GenBank/DDBJ whole genome shotgun (WGS) entry which is preliminary data.</text>
</comment>
<evidence type="ECO:0000313" key="3">
    <source>
        <dbReference type="EMBL" id="TWD80212.1"/>
    </source>
</evidence>
<accession>A0A561BN33</accession>
<proteinExistence type="predicted"/>
<keyword evidence="4" id="KW-1185">Reference proteome</keyword>
<organism evidence="3 4">
    <name type="scientific">Kribbella amoyensis</name>
    <dbReference type="NCBI Taxonomy" id="996641"/>
    <lineage>
        <taxon>Bacteria</taxon>
        <taxon>Bacillati</taxon>
        <taxon>Actinomycetota</taxon>
        <taxon>Actinomycetes</taxon>
        <taxon>Propionibacteriales</taxon>
        <taxon>Kribbellaceae</taxon>
        <taxon>Kribbella</taxon>
    </lineage>
</organism>
<name>A0A561BN33_9ACTN</name>
<gene>
    <name evidence="3" type="ORF">FB561_1285</name>
</gene>
<dbReference type="OrthoDB" id="3826967at2"/>
<keyword evidence="2" id="KW-0732">Signal</keyword>
<sequence>MAGRGWRTRRTTAVAGVAAATMLLVACGNDAGAGSGSGSGDASTSPSATAGDSPTTPPVSTPTAGPSGTPTGTPSAKPSTTPTGKPTRPPVETPTPAKPVRLVTSMLLTGGEVSKADPKRGWAATEGSASTPICGRSSTRGEDVAGALSRNFTTGLDASGGQWLTRYKDAATATTAYNRIVATIKSCKAARPAPTHARKLTENRTLPVGQATTILRWYDYPLPSDPGSEDGGFPYAVTRQGAVVSVLAFREMGKGVKPANFERLTRAAAAHLG</sequence>
<protein>
    <recommendedName>
        <fullName evidence="5">PknH-like protein</fullName>
    </recommendedName>
</protein>
<evidence type="ECO:0000256" key="1">
    <source>
        <dbReference type="SAM" id="MobiDB-lite"/>
    </source>
</evidence>
<feature type="region of interest" description="Disordered" evidence="1">
    <location>
        <begin position="29"/>
        <end position="100"/>
    </location>
</feature>
<dbReference type="EMBL" id="VIVK01000001">
    <property type="protein sequence ID" value="TWD80212.1"/>
    <property type="molecule type" value="Genomic_DNA"/>
</dbReference>